<dbReference type="Pfam" id="PF07690">
    <property type="entry name" value="MFS_1"/>
    <property type="match status" value="1"/>
</dbReference>
<keyword evidence="11" id="KW-1185">Reference proteome</keyword>
<evidence type="ECO:0000256" key="1">
    <source>
        <dbReference type="ARBA" id="ARBA00004651"/>
    </source>
</evidence>
<evidence type="ECO:0000313" key="11">
    <source>
        <dbReference type="Proteomes" id="UP000295157"/>
    </source>
</evidence>
<feature type="domain" description="Major facilitator superfamily (MFS) profile" evidence="9">
    <location>
        <begin position="56"/>
        <end position="516"/>
    </location>
</feature>
<evidence type="ECO:0000256" key="4">
    <source>
        <dbReference type="ARBA" id="ARBA00022475"/>
    </source>
</evidence>
<evidence type="ECO:0000313" key="10">
    <source>
        <dbReference type="EMBL" id="TDC00443.1"/>
    </source>
</evidence>
<evidence type="ECO:0000256" key="6">
    <source>
        <dbReference type="ARBA" id="ARBA00022989"/>
    </source>
</evidence>
<dbReference type="GO" id="GO:0022857">
    <property type="term" value="F:transmembrane transporter activity"/>
    <property type="evidence" value="ECO:0007669"/>
    <property type="project" value="InterPro"/>
</dbReference>
<dbReference type="OrthoDB" id="102502at2"/>
<name>A0A4R4N0A8_9ACTN</name>
<dbReference type="SUPFAM" id="SSF103473">
    <property type="entry name" value="MFS general substrate transporter"/>
    <property type="match status" value="1"/>
</dbReference>
<dbReference type="AlphaFoldDB" id="A0A4R4N0A8"/>
<dbReference type="InterPro" id="IPR004638">
    <property type="entry name" value="EmrB-like"/>
</dbReference>
<dbReference type="InterPro" id="IPR011701">
    <property type="entry name" value="MFS"/>
</dbReference>
<feature type="transmembrane region" description="Helical" evidence="8">
    <location>
        <begin position="401"/>
        <end position="427"/>
    </location>
</feature>
<dbReference type="PROSITE" id="PS50850">
    <property type="entry name" value="MFS"/>
    <property type="match status" value="1"/>
</dbReference>
<keyword evidence="7 8" id="KW-0472">Membrane</keyword>
<proteinExistence type="inferred from homology"/>
<dbReference type="PANTHER" id="PTHR42718">
    <property type="entry name" value="MAJOR FACILITATOR SUPERFAMILY MULTIDRUG TRANSPORTER MFSC"/>
    <property type="match status" value="1"/>
</dbReference>
<dbReference type="Gene3D" id="1.20.1250.20">
    <property type="entry name" value="MFS general substrate transporter like domains"/>
    <property type="match status" value="1"/>
</dbReference>
<feature type="transmembrane region" description="Helical" evidence="8">
    <location>
        <begin position="91"/>
        <end position="110"/>
    </location>
</feature>
<gene>
    <name evidence="10" type="ORF">E1267_34670</name>
</gene>
<keyword evidence="6 8" id="KW-1133">Transmembrane helix</keyword>
<evidence type="ECO:0000256" key="5">
    <source>
        <dbReference type="ARBA" id="ARBA00022692"/>
    </source>
</evidence>
<dbReference type="GO" id="GO:0005886">
    <property type="term" value="C:plasma membrane"/>
    <property type="evidence" value="ECO:0007669"/>
    <property type="project" value="UniProtKB-SubCell"/>
</dbReference>
<evidence type="ECO:0000256" key="8">
    <source>
        <dbReference type="SAM" id="Phobius"/>
    </source>
</evidence>
<feature type="transmembrane region" description="Helical" evidence="8">
    <location>
        <begin position="122"/>
        <end position="140"/>
    </location>
</feature>
<sequence length="518" mass="53926">MPLAAPVTITTRPSTIPPIRHLAPCPGTDANRILVSKSRKDRPLPAATPIGHAWRTLSVVSLASVLTGLGGSAMNVALPEIARHTQAGATAAGWILLGFQLTTTVLMVVFGRLADLFGRRRLYLIGLATYTVAALLAGLAPNAWVIVAMRVVQAAGAAMLLTNSAALVSDAFPRERLGEGMGVYVASFSIAGLIGPTLGGVLADGLGWRWVFWFNVPIGVICLVWGGIVLRRTVPDNRDRGLDLPGSLLVLITLGGLLLALSEFTRLGWGHPVVLAGLVCFAAGLPLFVARERRAAHPVVDLGLFRDRAFTFGTLASFLNAVARMGMVFLVALYFQAVRGDDPVQAGLKVLPLAVAAMTASVASGFLQRLMSARALAVAGASVTTCGLVVMLVVMSSTMPYAAAATGLVLIGLGSGVFMPSNTTAILDGLPSARLGIVNAMRLMLQNTGNVVGTGLVLSIITAPLPAALHERVFAGTLSHLNGGAVEQLVTGYRWALAAMATVSVLTVLACLGRRRAT</sequence>
<dbReference type="Gene3D" id="1.20.1720.10">
    <property type="entry name" value="Multidrug resistance protein D"/>
    <property type="match status" value="1"/>
</dbReference>
<feature type="transmembrane region" description="Helical" evidence="8">
    <location>
        <begin position="146"/>
        <end position="169"/>
    </location>
</feature>
<protein>
    <submittedName>
        <fullName evidence="10">DHA2 family efflux MFS transporter permease subunit</fullName>
    </submittedName>
</protein>
<dbReference type="InterPro" id="IPR036259">
    <property type="entry name" value="MFS_trans_sf"/>
</dbReference>
<feature type="transmembrane region" description="Helical" evidence="8">
    <location>
        <begin position="181"/>
        <end position="198"/>
    </location>
</feature>
<feature type="transmembrane region" description="Helical" evidence="8">
    <location>
        <begin position="347"/>
        <end position="367"/>
    </location>
</feature>
<feature type="transmembrane region" description="Helical" evidence="8">
    <location>
        <begin position="59"/>
        <end position="79"/>
    </location>
</feature>
<reference evidence="10 11" key="1">
    <citation type="submission" date="2019-02" db="EMBL/GenBank/DDBJ databases">
        <title>Draft genome sequences of novel Actinobacteria.</title>
        <authorList>
            <person name="Sahin N."/>
            <person name="Ay H."/>
            <person name="Saygin H."/>
        </authorList>
    </citation>
    <scope>NUCLEOTIDE SEQUENCE [LARGE SCALE GENOMIC DNA]</scope>
    <source>
        <strain evidence="10 11">KC201</strain>
    </source>
</reference>
<dbReference type="NCBIfam" id="TIGR00711">
    <property type="entry name" value="efflux_EmrB"/>
    <property type="match status" value="1"/>
</dbReference>
<feature type="transmembrane region" description="Helical" evidence="8">
    <location>
        <begin position="242"/>
        <end position="261"/>
    </location>
</feature>
<keyword evidence="4" id="KW-1003">Cell membrane</keyword>
<evidence type="ECO:0000256" key="7">
    <source>
        <dbReference type="ARBA" id="ARBA00023136"/>
    </source>
</evidence>
<organism evidence="10 11">
    <name type="scientific">Nonomuraea longispora</name>
    <dbReference type="NCBI Taxonomy" id="1848320"/>
    <lineage>
        <taxon>Bacteria</taxon>
        <taxon>Bacillati</taxon>
        <taxon>Actinomycetota</taxon>
        <taxon>Actinomycetes</taxon>
        <taxon>Streptosporangiales</taxon>
        <taxon>Streptosporangiaceae</taxon>
        <taxon>Nonomuraea</taxon>
    </lineage>
</organism>
<dbReference type="CDD" id="cd17321">
    <property type="entry name" value="MFS_MMR_MDR_like"/>
    <property type="match status" value="1"/>
</dbReference>
<dbReference type="PANTHER" id="PTHR42718:SF9">
    <property type="entry name" value="MAJOR FACILITATOR SUPERFAMILY MULTIDRUG TRANSPORTER MFSC"/>
    <property type="match status" value="1"/>
</dbReference>
<evidence type="ECO:0000256" key="2">
    <source>
        <dbReference type="ARBA" id="ARBA00008537"/>
    </source>
</evidence>
<evidence type="ECO:0000256" key="3">
    <source>
        <dbReference type="ARBA" id="ARBA00022448"/>
    </source>
</evidence>
<feature type="transmembrane region" description="Helical" evidence="8">
    <location>
        <begin position="374"/>
        <end position="395"/>
    </location>
</feature>
<keyword evidence="5 8" id="KW-0812">Transmembrane</keyword>
<feature type="transmembrane region" description="Helical" evidence="8">
    <location>
        <begin position="267"/>
        <end position="289"/>
    </location>
</feature>
<evidence type="ECO:0000259" key="9">
    <source>
        <dbReference type="PROSITE" id="PS50850"/>
    </source>
</evidence>
<feature type="transmembrane region" description="Helical" evidence="8">
    <location>
        <begin position="310"/>
        <end position="335"/>
    </location>
</feature>
<feature type="transmembrane region" description="Helical" evidence="8">
    <location>
        <begin position="210"/>
        <end position="230"/>
    </location>
</feature>
<comment type="subcellular location">
    <subcellularLocation>
        <location evidence="1">Cell membrane</location>
        <topology evidence="1">Multi-pass membrane protein</topology>
    </subcellularLocation>
</comment>
<dbReference type="EMBL" id="SMJZ01000188">
    <property type="protein sequence ID" value="TDC00443.1"/>
    <property type="molecule type" value="Genomic_DNA"/>
</dbReference>
<feature type="transmembrane region" description="Helical" evidence="8">
    <location>
        <begin position="492"/>
        <end position="512"/>
    </location>
</feature>
<comment type="caution">
    <text evidence="10">The sequence shown here is derived from an EMBL/GenBank/DDBJ whole genome shotgun (WGS) entry which is preliminary data.</text>
</comment>
<accession>A0A4R4N0A8</accession>
<comment type="similarity">
    <text evidence="2">Belongs to the major facilitator superfamily. EmrB family.</text>
</comment>
<dbReference type="InterPro" id="IPR020846">
    <property type="entry name" value="MFS_dom"/>
</dbReference>
<keyword evidence="3" id="KW-0813">Transport</keyword>
<feature type="transmembrane region" description="Helical" evidence="8">
    <location>
        <begin position="448"/>
        <end position="469"/>
    </location>
</feature>
<dbReference type="Proteomes" id="UP000295157">
    <property type="component" value="Unassembled WGS sequence"/>
</dbReference>